<keyword evidence="3" id="KW-1185">Reference proteome</keyword>
<dbReference type="AlphaFoldDB" id="A0A8S1LX25"/>
<proteinExistence type="predicted"/>
<evidence type="ECO:0000313" key="3">
    <source>
        <dbReference type="Proteomes" id="UP000688137"/>
    </source>
</evidence>
<evidence type="ECO:0000256" key="1">
    <source>
        <dbReference type="SAM" id="Coils"/>
    </source>
</evidence>
<dbReference type="Proteomes" id="UP000688137">
    <property type="component" value="Unassembled WGS sequence"/>
</dbReference>
<protein>
    <submittedName>
        <fullName evidence="2">Uncharacterized protein</fullName>
    </submittedName>
</protein>
<sequence length="853" mass="101767">MHNQQFCEGRKIDLGWLTDAVNDYQPLLIKSFRQQFKEELQNLANKELITDEMIMSLCLSVDQKKEELIMQKKSSVTGGYLDRLVRFDKHILQQLKDHKPVKSFPLYQRVFVETKAADQKTWFNKNGDMARLLLEFEKGHTGVYIYRKDKNQAIKWQRYLIIEKLLQVKPTLVVRCFEYCYKEYEYKFTFTWTLKYAQLLGTYTTQMNQMKKQKAKLDENFLISLDRQVMNYHIKKWQAKSDKQYKEEQDYKEKLKQLSLKEQEQLKATEQQRELERLAKEKRRLELLNQMVTYLKPKNYEMKRFYKYWQDRAIHIHHNNPQKFIISFVSMYMQSNTQLIRPQLEVRFVSERTENTRDIENSKLLDGLQYHIEQNPYYTKRLLTQMSQQRRRDFTTWIFKDGLLGTCGNTSITVENFGFKDFLDLQVIDTIKTNTASKVLRIQLQDLFQFLYEGRSFWVQLEFGPSKIYVEIDVLEHSNLDPIFLDRLKYIQLNGILRKIIVKIIDQRTPIPIVETVRFSLEVDKYSQEIQNLYQRFYIENICLQPQCIPTAWFSLLDGMDRVVKPITDILKRKTQEYVDTGENVLIYKQLKQTQNLDLPLEKDINDFISRLPVNQANQHKQFQGMLQTFLIYCNLRGIQLNVSILNNLFTIASKFICITHCHFFYKLSNPVFGNLFDSEAQAFWLFVSFLDLMRNIHYPLTKDDQVFCPQEIVIQYLEFQHTNLIKHCKVYDIAIDNIIYDILCCFYTNIVQSLPLYNIWSLIIRKTSTNKNVYLIVLIVLIEELGEKLLLCQNTEDFKNAISLKAQLMDILQLEAAYSNCESTLNRIINSEQSFHQSIEHTNIHRPLIQDQ</sequence>
<comment type="caution">
    <text evidence="2">The sequence shown here is derived from an EMBL/GenBank/DDBJ whole genome shotgun (WGS) entry which is preliminary data.</text>
</comment>
<dbReference type="OMA" id="FICITHC"/>
<gene>
    <name evidence="2" type="ORF">PPRIM_AZ9-3.1.T0450059</name>
</gene>
<organism evidence="2 3">
    <name type="scientific">Paramecium primaurelia</name>
    <dbReference type="NCBI Taxonomy" id="5886"/>
    <lineage>
        <taxon>Eukaryota</taxon>
        <taxon>Sar</taxon>
        <taxon>Alveolata</taxon>
        <taxon>Ciliophora</taxon>
        <taxon>Intramacronucleata</taxon>
        <taxon>Oligohymenophorea</taxon>
        <taxon>Peniculida</taxon>
        <taxon>Parameciidae</taxon>
        <taxon>Paramecium</taxon>
    </lineage>
</organism>
<keyword evidence="1" id="KW-0175">Coiled coil</keyword>
<accession>A0A8S1LX25</accession>
<evidence type="ECO:0000313" key="2">
    <source>
        <dbReference type="EMBL" id="CAD8070101.1"/>
    </source>
</evidence>
<reference evidence="2" key="1">
    <citation type="submission" date="2021-01" db="EMBL/GenBank/DDBJ databases">
        <authorList>
            <consortium name="Genoscope - CEA"/>
            <person name="William W."/>
        </authorList>
    </citation>
    <scope>NUCLEOTIDE SEQUENCE</scope>
</reference>
<name>A0A8S1LX25_PARPR</name>
<feature type="coiled-coil region" evidence="1">
    <location>
        <begin position="252"/>
        <end position="291"/>
    </location>
</feature>
<dbReference type="EMBL" id="CAJJDM010000045">
    <property type="protein sequence ID" value="CAD8070101.1"/>
    <property type="molecule type" value="Genomic_DNA"/>
</dbReference>